<dbReference type="Gene3D" id="3.90.79.10">
    <property type="entry name" value="Nucleoside Triphosphate Pyrophosphohydrolase"/>
    <property type="match status" value="1"/>
</dbReference>
<dbReference type="Proteomes" id="UP000198740">
    <property type="component" value="Unassembled WGS sequence"/>
</dbReference>
<dbReference type="RefSeq" id="WP_244176279.1">
    <property type="nucleotide sequence ID" value="NZ_FNKM01000002.1"/>
</dbReference>
<protein>
    <recommendedName>
        <fullName evidence="3">Transposase</fullName>
    </recommendedName>
</protein>
<dbReference type="InterPro" id="IPR015797">
    <property type="entry name" value="NUDIX_hydrolase-like_dom_sf"/>
</dbReference>
<sequence>MKELLMLVDRHDRRKGSASKLEAHQKGQLHRAFSIFIFDSADRLPLQQRAFGKYHSHKHPLKPVTDRRGRAVPYHIIQGPKVSRYESKVIYTYQDDPEDWRKAIGDRLMFQFGVYDDPRSQPLISLDESG</sequence>
<dbReference type="PANTHER" id="PTHR10885:SF0">
    <property type="entry name" value="ISOPENTENYL-DIPHOSPHATE DELTA-ISOMERASE"/>
    <property type="match status" value="1"/>
</dbReference>
<evidence type="ECO:0000313" key="2">
    <source>
        <dbReference type="Proteomes" id="UP000198740"/>
    </source>
</evidence>
<dbReference type="SUPFAM" id="SSF55811">
    <property type="entry name" value="Nudix"/>
    <property type="match status" value="1"/>
</dbReference>
<gene>
    <name evidence="1" type="ORF">SAMN04490186_3226</name>
</gene>
<accession>A0ABY0TM98</accession>
<organism evidence="1 2">
    <name type="scientific">Pseudomonas grimontii</name>
    <dbReference type="NCBI Taxonomy" id="129847"/>
    <lineage>
        <taxon>Bacteria</taxon>
        <taxon>Pseudomonadati</taxon>
        <taxon>Pseudomonadota</taxon>
        <taxon>Gammaproteobacteria</taxon>
        <taxon>Pseudomonadales</taxon>
        <taxon>Pseudomonadaceae</taxon>
        <taxon>Pseudomonas</taxon>
    </lineage>
</organism>
<keyword evidence="2" id="KW-1185">Reference proteome</keyword>
<evidence type="ECO:0000313" key="1">
    <source>
        <dbReference type="EMBL" id="SDR07573.1"/>
    </source>
</evidence>
<name>A0ABY0TM98_9PSED</name>
<reference evidence="1 2" key="1">
    <citation type="submission" date="2016-10" db="EMBL/GenBank/DDBJ databases">
        <authorList>
            <person name="Varghese N."/>
            <person name="Submissions S."/>
        </authorList>
    </citation>
    <scope>NUCLEOTIDE SEQUENCE [LARGE SCALE GENOMIC DNA]</scope>
    <source>
        <strain evidence="1 2">BS2976</strain>
    </source>
</reference>
<proteinExistence type="predicted"/>
<evidence type="ECO:0008006" key="3">
    <source>
        <dbReference type="Google" id="ProtNLM"/>
    </source>
</evidence>
<comment type="caution">
    <text evidence="1">The sequence shown here is derived from an EMBL/GenBank/DDBJ whole genome shotgun (WGS) entry which is preliminary data.</text>
</comment>
<dbReference type="PANTHER" id="PTHR10885">
    <property type="entry name" value="ISOPENTENYL-DIPHOSPHATE DELTA-ISOMERASE"/>
    <property type="match status" value="1"/>
</dbReference>
<dbReference type="EMBL" id="FNKM01000002">
    <property type="protein sequence ID" value="SDR07573.1"/>
    <property type="molecule type" value="Genomic_DNA"/>
</dbReference>